<dbReference type="InterPro" id="IPR021361">
    <property type="entry name" value="Tad2-like_dom"/>
</dbReference>
<evidence type="ECO:0000313" key="2">
    <source>
        <dbReference type="EMBL" id="MDZ5758068.1"/>
    </source>
</evidence>
<evidence type="ECO:0000313" key="3">
    <source>
        <dbReference type="Proteomes" id="UP001290462"/>
    </source>
</evidence>
<dbReference type="RefSeq" id="WP_322808645.1">
    <property type="nucleotide sequence ID" value="NZ_JAVBVO010000003.1"/>
</dbReference>
<feature type="domain" description="Thoeris anti-defense 2-like" evidence="1">
    <location>
        <begin position="1"/>
        <end position="69"/>
    </location>
</feature>
<gene>
    <name evidence="2" type="ORF">RAK27_05295</name>
</gene>
<name>A0AAW9K706_CARML</name>
<dbReference type="Proteomes" id="UP001290462">
    <property type="component" value="Unassembled WGS sequence"/>
</dbReference>
<dbReference type="EMBL" id="JAVBVO010000003">
    <property type="protein sequence ID" value="MDZ5758068.1"/>
    <property type="molecule type" value="Genomic_DNA"/>
</dbReference>
<dbReference type="AlphaFoldDB" id="A0AAW9K706"/>
<proteinExistence type="predicted"/>
<comment type="caution">
    <text evidence="2">The sequence shown here is derived from an EMBL/GenBank/DDBJ whole genome shotgun (WGS) entry which is preliminary data.</text>
</comment>
<reference evidence="2" key="1">
    <citation type="submission" date="2023-08" db="EMBL/GenBank/DDBJ databases">
        <title>Genomic characterization of piscicolin 126 produced by Carnobacterium maltaromaticum CM22 strain isolated from salmon (Salmo salar).</title>
        <authorList>
            <person name="Gonzalez-Gragera E."/>
            <person name="Garcia-Lopez J.D."/>
            <person name="Teso-Perez C."/>
            <person name="Gimenez-Hernandez I."/>
            <person name="Peralta-Sanchez J.M."/>
            <person name="Valdivia E."/>
            <person name="Montalban-Lopez M."/>
            <person name="Martin-Platero A.M."/>
            <person name="Banos A."/>
            <person name="Martinez-Bueno M."/>
        </authorList>
    </citation>
    <scope>NUCLEOTIDE SEQUENCE</scope>
    <source>
        <strain evidence="2">CM22</strain>
    </source>
</reference>
<dbReference type="Pfam" id="PF11195">
    <property type="entry name" value="Tad2-like"/>
    <property type="match status" value="1"/>
</dbReference>
<evidence type="ECO:0000259" key="1">
    <source>
        <dbReference type="Pfam" id="PF11195"/>
    </source>
</evidence>
<protein>
    <submittedName>
        <fullName evidence="2">DUF2829 domain-containing protein</fullName>
    </submittedName>
</protein>
<organism evidence="2 3">
    <name type="scientific">Carnobacterium maltaromaticum</name>
    <name type="common">Carnobacterium piscicola</name>
    <dbReference type="NCBI Taxonomy" id="2751"/>
    <lineage>
        <taxon>Bacteria</taxon>
        <taxon>Bacillati</taxon>
        <taxon>Bacillota</taxon>
        <taxon>Bacilli</taxon>
        <taxon>Lactobacillales</taxon>
        <taxon>Carnobacteriaceae</taxon>
        <taxon>Carnobacterium</taxon>
    </lineage>
</organism>
<accession>A0AAW9K706</accession>
<sequence length="76" mass="8969">MDFGTAFKQVKEGKAMRLPNWSSDVLIKVQHPDEHSKMTAPYLFVESRFGRVPWRETNIELFSEDWEVIELEEIKA</sequence>